<comment type="caution">
    <text evidence="6">The sequence shown here is derived from an EMBL/GenBank/DDBJ whole genome shotgun (WGS) entry which is preliminary data.</text>
</comment>
<sequence>MDTRTLLTTDLAALIHPLHHPADHQAPVVFVSGQGAVLRDADGHEYLDGLSSLWNVNAGHGRTELAEAAAAQMRNLAFASAYTGYTNPPAIRLAERLLRVAYPNLSGVYFTTAGAESNETAFKIVRYFWRRQGRPGKTKVISRIHGYHGVTMAAMSATGIPSFHTMFQPVVPGFTHVVPSYPYRYPGSGAAALEEAIMREGPDTVAAFIAEPVIGAGGVIPPTPDYFPAVREICDRHHVLFIADEIITGFGRTGRWFALDHWGVQPDLVTFAKGVTSAYLPLGGVMVSRRVHEAIVQAPMSERFMHAATYSGHPTCCAVGLANLDIFEREQLVERGAAMGARLQQKAQSLRPLPIVGDVRGLGLMCGIELVADKATKAPALQVGGKILGEARRRGLITRIRTGQAGAHPIGDTICLAPPLVVSEAQIDRMIEILRESITAVA</sequence>
<dbReference type="Pfam" id="PF00202">
    <property type="entry name" value="Aminotran_3"/>
    <property type="match status" value="1"/>
</dbReference>
<dbReference type="GO" id="GO:0030170">
    <property type="term" value="F:pyridoxal phosphate binding"/>
    <property type="evidence" value="ECO:0007669"/>
    <property type="project" value="InterPro"/>
</dbReference>
<dbReference type="GO" id="GO:0008483">
    <property type="term" value="F:transaminase activity"/>
    <property type="evidence" value="ECO:0007669"/>
    <property type="project" value="UniProtKB-KW"/>
</dbReference>
<dbReference type="SUPFAM" id="SSF53383">
    <property type="entry name" value="PLP-dependent transferases"/>
    <property type="match status" value="1"/>
</dbReference>
<evidence type="ECO:0000256" key="4">
    <source>
        <dbReference type="ARBA" id="ARBA00022898"/>
    </source>
</evidence>
<evidence type="ECO:0000313" key="8">
    <source>
        <dbReference type="Proteomes" id="UP000315217"/>
    </source>
</evidence>
<evidence type="ECO:0000256" key="2">
    <source>
        <dbReference type="ARBA" id="ARBA00022576"/>
    </source>
</evidence>
<evidence type="ECO:0000256" key="5">
    <source>
        <dbReference type="RuleBase" id="RU003560"/>
    </source>
</evidence>
<keyword evidence="4 5" id="KW-0663">Pyridoxal phosphate</keyword>
<protein>
    <submittedName>
        <fullName evidence="6">Aspartate aminotransferase family protein</fullName>
    </submittedName>
</protein>
<dbReference type="InterPro" id="IPR005814">
    <property type="entry name" value="Aminotrans_3"/>
</dbReference>
<comment type="similarity">
    <text evidence="1 5">Belongs to the class-III pyridoxal-phosphate-dependent aminotransferase family.</text>
</comment>
<dbReference type="InterPro" id="IPR015424">
    <property type="entry name" value="PyrdxlP-dep_Trfase"/>
</dbReference>
<reference evidence="8 9" key="1">
    <citation type="journal article" date="2019" name="Nat. Microbiol.">
        <title>Mediterranean grassland soil C-N compound turnover is dependent on rainfall and depth, and is mediated by genomically divergent microorganisms.</title>
        <authorList>
            <person name="Diamond S."/>
            <person name="Andeer P.F."/>
            <person name="Li Z."/>
            <person name="Crits-Christoph A."/>
            <person name="Burstein D."/>
            <person name="Anantharaman K."/>
            <person name="Lane K.R."/>
            <person name="Thomas B.C."/>
            <person name="Pan C."/>
            <person name="Northen T.R."/>
            <person name="Banfield J.F."/>
        </authorList>
    </citation>
    <scope>NUCLEOTIDE SEQUENCE [LARGE SCALE GENOMIC DNA]</scope>
    <source>
        <strain evidence="7">NP_1</strain>
        <strain evidence="6">NP_2</strain>
    </source>
</reference>
<dbReference type="Gene3D" id="3.40.640.10">
    <property type="entry name" value="Type I PLP-dependent aspartate aminotransferase-like (Major domain)"/>
    <property type="match status" value="1"/>
</dbReference>
<dbReference type="Gene3D" id="3.90.1150.10">
    <property type="entry name" value="Aspartate Aminotransferase, domain 1"/>
    <property type="match status" value="1"/>
</dbReference>
<evidence type="ECO:0000256" key="3">
    <source>
        <dbReference type="ARBA" id="ARBA00022679"/>
    </source>
</evidence>
<evidence type="ECO:0000256" key="1">
    <source>
        <dbReference type="ARBA" id="ARBA00008954"/>
    </source>
</evidence>
<dbReference type="Proteomes" id="UP000318661">
    <property type="component" value="Unassembled WGS sequence"/>
</dbReference>
<dbReference type="InterPro" id="IPR015421">
    <property type="entry name" value="PyrdxlP-dep_Trfase_major"/>
</dbReference>
<evidence type="ECO:0000313" key="7">
    <source>
        <dbReference type="EMBL" id="TMJ11067.1"/>
    </source>
</evidence>
<organism evidence="6 9">
    <name type="scientific">Candidatus Segetimicrobium genomatis</name>
    <dbReference type="NCBI Taxonomy" id="2569760"/>
    <lineage>
        <taxon>Bacteria</taxon>
        <taxon>Bacillati</taxon>
        <taxon>Candidatus Sysuimicrobiota</taxon>
        <taxon>Candidatus Sysuimicrobiia</taxon>
        <taxon>Candidatus Sysuimicrobiales</taxon>
        <taxon>Candidatus Segetimicrobiaceae</taxon>
        <taxon>Candidatus Segetimicrobium</taxon>
    </lineage>
</organism>
<evidence type="ECO:0000313" key="9">
    <source>
        <dbReference type="Proteomes" id="UP000318661"/>
    </source>
</evidence>
<gene>
    <name evidence="7" type="ORF">E6G98_05940</name>
    <name evidence="6" type="ORF">E6G99_05300</name>
</gene>
<dbReference type="EMBL" id="VBAJ01000136">
    <property type="protein sequence ID" value="TMJ07978.1"/>
    <property type="molecule type" value="Genomic_DNA"/>
</dbReference>
<dbReference type="EMBL" id="VBAI01000079">
    <property type="protein sequence ID" value="TMJ11067.1"/>
    <property type="molecule type" value="Genomic_DNA"/>
</dbReference>
<dbReference type="AlphaFoldDB" id="A0A537LIY2"/>
<dbReference type="InterPro" id="IPR015422">
    <property type="entry name" value="PyrdxlP-dep_Trfase_small"/>
</dbReference>
<dbReference type="PIRSF" id="PIRSF000521">
    <property type="entry name" value="Transaminase_4ab_Lys_Orn"/>
    <property type="match status" value="1"/>
</dbReference>
<dbReference type="InterPro" id="IPR049704">
    <property type="entry name" value="Aminotrans_3_PPA_site"/>
</dbReference>
<accession>A0A537LIY2</accession>
<dbReference type="CDD" id="cd00610">
    <property type="entry name" value="OAT_like"/>
    <property type="match status" value="1"/>
</dbReference>
<name>A0A537LIY2_9BACT</name>
<dbReference type="PROSITE" id="PS00600">
    <property type="entry name" value="AA_TRANSFER_CLASS_3"/>
    <property type="match status" value="1"/>
</dbReference>
<dbReference type="PANTHER" id="PTHR43094:SF1">
    <property type="entry name" value="AMINOTRANSFERASE CLASS-III"/>
    <property type="match status" value="1"/>
</dbReference>
<proteinExistence type="inferred from homology"/>
<dbReference type="Proteomes" id="UP000315217">
    <property type="component" value="Unassembled WGS sequence"/>
</dbReference>
<dbReference type="PANTHER" id="PTHR43094">
    <property type="entry name" value="AMINOTRANSFERASE"/>
    <property type="match status" value="1"/>
</dbReference>
<dbReference type="FunFam" id="3.40.640.10:FF:000014">
    <property type="entry name" value="Adenosylmethionine-8-amino-7-oxononanoate aminotransferase, probable"/>
    <property type="match status" value="1"/>
</dbReference>
<keyword evidence="3 6" id="KW-0808">Transferase</keyword>
<keyword evidence="2 6" id="KW-0032">Aminotransferase</keyword>
<evidence type="ECO:0000313" key="6">
    <source>
        <dbReference type="EMBL" id="TMJ07978.1"/>
    </source>
</evidence>